<organism evidence="1 2">
    <name type="scientific">Crotalaria pallida</name>
    <name type="common">Smooth rattlebox</name>
    <name type="synonym">Crotalaria striata</name>
    <dbReference type="NCBI Taxonomy" id="3830"/>
    <lineage>
        <taxon>Eukaryota</taxon>
        <taxon>Viridiplantae</taxon>
        <taxon>Streptophyta</taxon>
        <taxon>Embryophyta</taxon>
        <taxon>Tracheophyta</taxon>
        <taxon>Spermatophyta</taxon>
        <taxon>Magnoliopsida</taxon>
        <taxon>eudicotyledons</taxon>
        <taxon>Gunneridae</taxon>
        <taxon>Pentapetalae</taxon>
        <taxon>rosids</taxon>
        <taxon>fabids</taxon>
        <taxon>Fabales</taxon>
        <taxon>Fabaceae</taxon>
        <taxon>Papilionoideae</taxon>
        <taxon>50 kb inversion clade</taxon>
        <taxon>genistoids sensu lato</taxon>
        <taxon>core genistoids</taxon>
        <taxon>Crotalarieae</taxon>
        <taxon>Crotalaria</taxon>
    </lineage>
</organism>
<accession>A0AAN9J291</accession>
<dbReference type="AlphaFoldDB" id="A0AAN9J291"/>
<protein>
    <submittedName>
        <fullName evidence="1">Uncharacterized protein</fullName>
    </submittedName>
</protein>
<dbReference type="Proteomes" id="UP001372338">
    <property type="component" value="Unassembled WGS sequence"/>
</dbReference>
<evidence type="ECO:0000313" key="1">
    <source>
        <dbReference type="EMBL" id="KAK7289569.1"/>
    </source>
</evidence>
<dbReference type="EMBL" id="JAYWIO010000001">
    <property type="protein sequence ID" value="KAK7289569.1"/>
    <property type="molecule type" value="Genomic_DNA"/>
</dbReference>
<sequence length="96" mass="10740">MDYLPPGEFLASIHARLNYRPIFTSWQPKFSVHKKSCRPQPSPEPPSENRLCGTCHGIRPSPHHVSAPHVELFLLEIYSRLLDVSPSSSSPPAIPT</sequence>
<reference evidence="1 2" key="1">
    <citation type="submission" date="2024-01" db="EMBL/GenBank/DDBJ databases">
        <title>The genomes of 5 underutilized Papilionoideae crops provide insights into root nodulation and disease resistanc.</title>
        <authorList>
            <person name="Yuan L."/>
        </authorList>
    </citation>
    <scope>NUCLEOTIDE SEQUENCE [LARGE SCALE GENOMIC DNA]</scope>
    <source>
        <strain evidence="1">ZHUSHIDOU_FW_LH</strain>
        <tissue evidence="1">Leaf</tissue>
    </source>
</reference>
<comment type="caution">
    <text evidence="1">The sequence shown here is derived from an EMBL/GenBank/DDBJ whole genome shotgun (WGS) entry which is preliminary data.</text>
</comment>
<gene>
    <name evidence="1" type="ORF">RIF29_03303</name>
</gene>
<name>A0AAN9J291_CROPI</name>
<evidence type="ECO:0000313" key="2">
    <source>
        <dbReference type="Proteomes" id="UP001372338"/>
    </source>
</evidence>
<keyword evidence="2" id="KW-1185">Reference proteome</keyword>
<proteinExistence type="predicted"/>